<feature type="domain" description="Purine catabolism PurC-like" evidence="2">
    <location>
        <begin position="20"/>
        <end position="137"/>
    </location>
</feature>
<dbReference type="InterPro" id="IPR051448">
    <property type="entry name" value="CdaR-like_regulators"/>
</dbReference>
<dbReference type="RefSeq" id="WP_188963101.1">
    <property type="nucleotide sequence ID" value="NZ_BMOE01000006.1"/>
</dbReference>
<dbReference type="InterPro" id="IPR042070">
    <property type="entry name" value="PucR_C-HTH_sf"/>
</dbReference>
<evidence type="ECO:0000259" key="3">
    <source>
        <dbReference type="Pfam" id="PF13556"/>
    </source>
</evidence>
<dbReference type="EMBL" id="BMOE01000006">
    <property type="protein sequence ID" value="GGJ76140.1"/>
    <property type="molecule type" value="Genomic_DNA"/>
</dbReference>
<sequence length="504" mass="54182">MTDALPLPDLGVSRPLLVQDLLHLPVLVGATLLAGHAGLGMVVRRAHTVEQPDPERWVRGGELLLTTGAGWAGRVTPETFVRRAARAGVSALLVAEGRDALTVTPAMRRAADARNLPLLSLPWQVPFVDVLDAISAELMNRQQALIVASERIHQALTQAAVTVATVDALLDRFAGILRTDVQFSPAGTPLPGPDGAWAAVPVTIGREDVGRLRGVLQPDRDPDLQARALEHAATILALHLSQARTGALIEARLRYAALDALFSGGWTDTPSVRARAAALGYLPQQPYRVCLSAVTGGEALAPHVPEQPEAFLQREALARHVAQRLQAHGVPALLTVNLNRVEFLLPDDPALVRRFTATAPGETESVTLIGPRCERPEDLPAAHAELSRAFRGVTGPGVHHYEDLLLPRLLGSVSDLAALRAFHARLLGRLDAPGVPGHLRVTLQALVDSGFQQAWTARQLGVHLNTLTARVQRLETLLELDLGAPFTRFELSLALHLERLGPPR</sequence>
<evidence type="ECO:0000259" key="2">
    <source>
        <dbReference type="Pfam" id="PF07905"/>
    </source>
</evidence>
<feature type="domain" description="CdaR GGDEF-like" evidence="4">
    <location>
        <begin position="267"/>
        <end position="389"/>
    </location>
</feature>
<dbReference type="AlphaFoldDB" id="A0A917PG15"/>
<evidence type="ECO:0000313" key="5">
    <source>
        <dbReference type="EMBL" id="GGJ76140.1"/>
    </source>
</evidence>
<comment type="caution">
    <text evidence="5">The sequence shown here is derived from an EMBL/GenBank/DDBJ whole genome shotgun (WGS) entry which is preliminary data.</text>
</comment>
<feature type="domain" description="PucR C-terminal helix-turn-helix" evidence="3">
    <location>
        <begin position="440"/>
        <end position="496"/>
    </location>
</feature>
<name>A0A917PG15_9DEIO</name>
<dbReference type="PANTHER" id="PTHR33744">
    <property type="entry name" value="CARBOHYDRATE DIACID REGULATOR"/>
    <property type="match status" value="1"/>
</dbReference>
<protein>
    <submittedName>
        <fullName evidence="5">Transcriptional regulator</fullName>
    </submittedName>
</protein>
<dbReference type="Gene3D" id="1.10.10.2840">
    <property type="entry name" value="PucR C-terminal helix-turn-helix domain"/>
    <property type="match status" value="1"/>
</dbReference>
<dbReference type="Pfam" id="PF13556">
    <property type="entry name" value="HTH_30"/>
    <property type="match status" value="1"/>
</dbReference>
<dbReference type="InterPro" id="IPR041522">
    <property type="entry name" value="CdaR_GGDEF"/>
</dbReference>
<evidence type="ECO:0000259" key="4">
    <source>
        <dbReference type="Pfam" id="PF17853"/>
    </source>
</evidence>
<reference evidence="5" key="2">
    <citation type="submission" date="2020-09" db="EMBL/GenBank/DDBJ databases">
        <authorList>
            <person name="Sun Q."/>
            <person name="Ohkuma M."/>
        </authorList>
    </citation>
    <scope>NUCLEOTIDE SEQUENCE</scope>
    <source>
        <strain evidence="5">JCM 14371</strain>
    </source>
</reference>
<evidence type="ECO:0000313" key="6">
    <source>
        <dbReference type="Proteomes" id="UP000635726"/>
    </source>
</evidence>
<gene>
    <name evidence="5" type="ORF">GCM10008939_20400</name>
</gene>
<evidence type="ECO:0000256" key="1">
    <source>
        <dbReference type="ARBA" id="ARBA00006754"/>
    </source>
</evidence>
<proteinExistence type="inferred from homology"/>
<dbReference type="Proteomes" id="UP000635726">
    <property type="component" value="Unassembled WGS sequence"/>
</dbReference>
<dbReference type="InterPro" id="IPR025736">
    <property type="entry name" value="PucR_C-HTH_dom"/>
</dbReference>
<comment type="similarity">
    <text evidence="1">Belongs to the CdaR family.</text>
</comment>
<keyword evidence="6" id="KW-1185">Reference proteome</keyword>
<dbReference type="Pfam" id="PF17853">
    <property type="entry name" value="GGDEF_2"/>
    <property type="match status" value="1"/>
</dbReference>
<reference evidence="5" key="1">
    <citation type="journal article" date="2014" name="Int. J. Syst. Evol. Microbiol.">
        <title>Complete genome sequence of Corynebacterium casei LMG S-19264T (=DSM 44701T), isolated from a smear-ripened cheese.</title>
        <authorList>
            <consortium name="US DOE Joint Genome Institute (JGI-PGF)"/>
            <person name="Walter F."/>
            <person name="Albersmeier A."/>
            <person name="Kalinowski J."/>
            <person name="Ruckert C."/>
        </authorList>
    </citation>
    <scope>NUCLEOTIDE SEQUENCE</scope>
    <source>
        <strain evidence="5">JCM 14371</strain>
    </source>
</reference>
<dbReference type="PANTHER" id="PTHR33744:SF7">
    <property type="entry name" value="PUCR FAMILY TRANSCRIPTIONAL REGULATOR"/>
    <property type="match status" value="1"/>
</dbReference>
<dbReference type="Pfam" id="PF07905">
    <property type="entry name" value="PucR"/>
    <property type="match status" value="1"/>
</dbReference>
<accession>A0A917PG15</accession>
<organism evidence="5 6">
    <name type="scientific">Deinococcus aquiradiocola</name>
    <dbReference type="NCBI Taxonomy" id="393059"/>
    <lineage>
        <taxon>Bacteria</taxon>
        <taxon>Thermotogati</taxon>
        <taxon>Deinococcota</taxon>
        <taxon>Deinococci</taxon>
        <taxon>Deinococcales</taxon>
        <taxon>Deinococcaceae</taxon>
        <taxon>Deinococcus</taxon>
    </lineage>
</organism>
<dbReference type="InterPro" id="IPR012914">
    <property type="entry name" value="PucR_dom"/>
</dbReference>